<gene>
    <name evidence="3" type="ORF">S01H4_06268</name>
</gene>
<organism evidence="3">
    <name type="scientific">marine sediment metagenome</name>
    <dbReference type="NCBI Taxonomy" id="412755"/>
    <lineage>
        <taxon>unclassified sequences</taxon>
        <taxon>metagenomes</taxon>
        <taxon>ecological metagenomes</taxon>
    </lineage>
</organism>
<dbReference type="SUPFAM" id="SSF51735">
    <property type="entry name" value="NAD(P)-binding Rossmann-fold domains"/>
    <property type="match status" value="1"/>
</dbReference>
<dbReference type="SUPFAM" id="SSF55347">
    <property type="entry name" value="Glyceraldehyde-3-phosphate dehydrogenase-like, C-terminal domain"/>
    <property type="match status" value="1"/>
</dbReference>
<reference evidence="3" key="1">
    <citation type="journal article" date="2014" name="Front. Microbiol.">
        <title>High frequency of phylogenetically diverse reductive dehalogenase-homologous genes in deep subseafloor sedimentary metagenomes.</title>
        <authorList>
            <person name="Kawai M."/>
            <person name="Futagami T."/>
            <person name="Toyoda A."/>
            <person name="Takaki Y."/>
            <person name="Nishi S."/>
            <person name="Hori S."/>
            <person name="Arai W."/>
            <person name="Tsubouchi T."/>
            <person name="Morono Y."/>
            <person name="Uchiyama I."/>
            <person name="Ito T."/>
            <person name="Fujiyama A."/>
            <person name="Inagaki F."/>
            <person name="Takami H."/>
        </authorList>
    </citation>
    <scope>NUCLEOTIDE SEQUENCE</scope>
    <source>
        <strain evidence="3">Expedition CK06-06</strain>
    </source>
</reference>
<dbReference type="Pfam" id="PF01408">
    <property type="entry name" value="GFO_IDH_MocA"/>
    <property type="match status" value="1"/>
</dbReference>
<dbReference type="InterPro" id="IPR051450">
    <property type="entry name" value="Gfo/Idh/MocA_Oxidoreductases"/>
</dbReference>
<dbReference type="EMBL" id="BART01001910">
    <property type="protein sequence ID" value="GAG73902.1"/>
    <property type="molecule type" value="Genomic_DNA"/>
</dbReference>
<evidence type="ECO:0000259" key="2">
    <source>
        <dbReference type="Pfam" id="PF22725"/>
    </source>
</evidence>
<dbReference type="InterPro" id="IPR000683">
    <property type="entry name" value="Gfo/Idh/MocA-like_OxRdtase_N"/>
</dbReference>
<dbReference type="PANTHER" id="PTHR43377">
    <property type="entry name" value="BILIVERDIN REDUCTASE A"/>
    <property type="match status" value="1"/>
</dbReference>
<name>X1AXH5_9ZZZZ</name>
<comment type="caution">
    <text evidence="3">The sequence shown here is derived from an EMBL/GenBank/DDBJ whole genome shotgun (WGS) entry which is preliminary data.</text>
</comment>
<dbReference type="GO" id="GO:0000166">
    <property type="term" value="F:nucleotide binding"/>
    <property type="evidence" value="ECO:0007669"/>
    <property type="project" value="InterPro"/>
</dbReference>
<evidence type="ECO:0000313" key="3">
    <source>
        <dbReference type="EMBL" id="GAG73902.1"/>
    </source>
</evidence>
<dbReference type="AlphaFoldDB" id="X1AXH5"/>
<feature type="domain" description="Gfo/Idh/MocA-like oxidoreductase N-terminal" evidence="1">
    <location>
        <begin position="7"/>
        <end position="122"/>
    </location>
</feature>
<accession>X1AXH5</accession>
<evidence type="ECO:0000259" key="1">
    <source>
        <dbReference type="Pfam" id="PF01408"/>
    </source>
</evidence>
<dbReference type="Gene3D" id="3.40.50.720">
    <property type="entry name" value="NAD(P)-binding Rossmann-like Domain"/>
    <property type="match status" value="1"/>
</dbReference>
<feature type="domain" description="GFO/IDH/MocA-like oxidoreductase" evidence="2">
    <location>
        <begin position="131"/>
        <end position="239"/>
    </location>
</feature>
<protein>
    <submittedName>
        <fullName evidence="3">Uncharacterized protein</fullName>
    </submittedName>
</protein>
<dbReference type="InterPro" id="IPR036291">
    <property type="entry name" value="NAD(P)-bd_dom_sf"/>
</dbReference>
<sequence length="308" mass="35379">MGVNNMKLGIVGLGNWGIRAAREAVDLLKEQKIDDLYLCDLDESRFEEFTRYNVTTDFEEMLTKVDGVHICTQNKSHFEMGKKALDMNKHALIEKPFTSKQTQAFDLLEIAAERDLVLQVGHIFRFANITKKLRELNKKKTFGDIYHINLDWTHFMKPMDNTDVLWDLLPHPLDILHFITSQWPSQISGIIKNIRFSNVEEMAVLQAKYESDLSANIHISWINPIKRRRVEIIGSEKSAVAECVKQTLNIYENDGSINEIPVESNNTIREELLNFINSILSGKNSNNSGILGLRTVELIEKLQNDLFC</sequence>
<dbReference type="Pfam" id="PF22725">
    <property type="entry name" value="GFO_IDH_MocA_C3"/>
    <property type="match status" value="1"/>
</dbReference>
<proteinExistence type="predicted"/>
<dbReference type="InterPro" id="IPR055170">
    <property type="entry name" value="GFO_IDH_MocA-like_dom"/>
</dbReference>
<dbReference type="Gene3D" id="3.30.360.10">
    <property type="entry name" value="Dihydrodipicolinate Reductase, domain 2"/>
    <property type="match status" value="1"/>
</dbReference>
<dbReference type="PANTHER" id="PTHR43377:SF6">
    <property type="entry name" value="GFO_IDH_MOCA-LIKE OXIDOREDUCTASE N-TERMINAL DOMAIN-CONTAINING PROTEIN"/>
    <property type="match status" value="1"/>
</dbReference>